<organism evidence="2">
    <name type="scientific">Cacopsylla melanoneura</name>
    <dbReference type="NCBI Taxonomy" id="428564"/>
    <lineage>
        <taxon>Eukaryota</taxon>
        <taxon>Metazoa</taxon>
        <taxon>Ecdysozoa</taxon>
        <taxon>Arthropoda</taxon>
        <taxon>Hexapoda</taxon>
        <taxon>Insecta</taxon>
        <taxon>Pterygota</taxon>
        <taxon>Neoptera</taxon>
        <taxon>Paraneoptera</taxon>
        <taxon>Hemiptera</taxon>
        <taxon>Sternorrhyncha</taxon>
        <taxon>Psylloidea</taxon>
        <taxon>Psyllidae</taxon>
        <taxon>Psyllinae</taxon>
        <taxon>Cacopsylla</taxon>
    </lineage>
</organism>
<dbReference type="EMBL" id="HBUF01306086">
    <property type="protein sequence ID" value="CAG6692159.1"/>
    <property type="molecule type" value="Transcribed_RNA"/>
</dbReference>
<feature type="compositionally biased region" description="Polar residues" evidence="1">
    <location>
        <begin position="14"/>
        <end position="24"/>
    </location>
</feature>
<reference evidence="2" key="1">
    <citation type="submission" date="2021-05" db="EMBL/GenBank/DDBJ databases">
        <authorList>
            <person name="Alioto T."/>
            <person name="Alioto T."/>
            <person name="Gomez Garrido J."/>
        </authorList>
    </citation>
    <scope>NUCLEOTIDE SEQUENCE</scope>
</reference>
<proteinExistence type="predicted"/>
<dbReference type="EMBL" id="HBUF01306087">
    <property type="protein sequence ID" value="CAG6692161.1"/>
    <property type="molecule type" value="Transcribed_RNA"/>
</dbReference>
<protein>
    <submittedName>
        <fullName evidence="2">Uncharacterized protein</fullName>
    </submittedName>
</protein>
<sequence length="140" mass="16023">MKSGRTEKGEKTCPSLTRNPSAHSVRSLESTTRTLRRRLCCSEKTQTCPMKKMIKRKTRTMMILTLIPTKKKINLQQSQVELQQSQVQLQQSGPGLSRVQLRTNPPRVEELEVMMMEAMTHRTGGVILMSHPLVQMMTRT</sequence>
<evidence type="ECO:0000313" key="2">
    <source>
        <dbReference type="EMBL" id="CAG6692161.1"/>
    </source>
</evidence>
<dbReference type="AlphaFoldDB" id="A0A8D8TSB8"/>
<evidence type="ECO:0000256" key="1">
    <source>
        <dbReference type="SAM" id="MobiDB-lite"/>
    </source>
</evidence>
<feature type="region of interest" description="Disordered" evidence="1">
    <location>
        <begin position="1"/>
        <end position="31"/>
    </location>
</feature>
<dbReference type="EMBL" id="HBUF01306088">
    <property type="protein sequence ID" value="CAG6692163.1"/>
    <property type="molecule type" value="Transcribed_RNA"/>
</dbReference>
<name>A0A8D8TSB8_9HEMI</name>
<feature type="compositionally biased region" description="Basic and acidic residues" evidence="1">
    <location>
        <begin position="1"/>
        <end position="11"/>
    </location>
</feature>
<accession>A0A8D8TSB8</accession>